<reference evidence="1" key="1">
    <citation type="submission" date="2014-12" db="EMBL/GenBank/DDBJ databases">
        <authorList>
            <person name="Hall J."/>
        </authorList>
    </citation>
    <scope>NUCLEOTIDE SEQUENCE [LARGE SCALE GENOMIC DNA]</scope>
    <source>
        <strain evidence="1">SBW25</strain>
        <plasmid evidence="1">pQBR57</plasmid>
    </source>
</reference>
<accession>A0A0G4E5N9</accession>
<name>A0A0G4E5N9_PSEFS</name>
<proteinExistence type="predicted"/>
<geneLocation type="plasmid" evidence="1">
    <name>pQBR57</name>
</geneLocation>
<dbReference type="AlphaFoldDB" id="A0A0G4E5N9"/>
<gene>
    <name evidence="1" type="ORF">PQBR57_0334</name>
</gene>
<protein>
    <submittedName>
        <fullName evidence="1">Uncharacterized protein</fullName>
    </submittedName>
</protein>
<reference evidence="1" key="2">
    <citation type="submission" date="2015-06" db="EMBL/GenBank/DDBJ databases">
        <title>Environmentally co-occuring mercury resistance plasmids are genetically and phenotypically diverse and confer variable context-dependent fitness effects.</title>
        <authorList>
            <person name="Hall J.P.J."/>
            <person name="Harrison E."/>
            <person name="Lilley A.K."/>
            <person name="Paterson S."/>
            <person name="Spiers A.J."/>
            <person name="Brockhurst M.A."/>
        </authorList>
    </citation>
    <scope>NUCLEOTIDE SEQUENCE [LARGE SCALE GENOMIC DNA]</scope>
    <source>
        <strain evidence="1">SBW25</strain>
        <plasmid evidence="1">pQBR57</plasmid>
    </source>
</reference>
<organism evidence="1">
    <name type="scientific">Pseudomonas fluorescens (strain SBW25)</name>
    <dbReference type="NCBI Taxonomy" id="216595"/>
    <lineage>
        <taxon>Bacteria</taxon>
        <taxon>Pseudomonadati</taxon>
        <taxon>Pseudomonadota</taxon>
        <taxon>Gammaproteobacteria</taxon>
        <taxon>Pseudomonadales</taxon>
        <taxon>Pseudomonadaceae</taxon>
        <taxon>Pseudomonas</taxon>
    </lineage>
</organism>
<evidence type="ECO:0000313" key="1">
    <source>
        <dbReference type="EMBL" id="CEK42287.1"/>
    </source>
</evidence>
<dbReference type="EMBL" id="LN713926">
    <property type="protein sequence ID" value="CEK42287.1"/>
    <property type="molecule type" value="Genomic_DNA"/>
</dbReference>
<keyword evidence="1" id="KW-0614">Plasmid</keyword>
<sequence length="124" mass="13976">MIAALAARLGFVRTSTVKMYVEVAHSELKDQLQYAFSINKRLDEHRELISAIATKSSVFQQCPYHLEHAATQDDYLMRLFNIVHGCWPNPTTGTHPGSAVRPRPEFLRDCELPEYLSLSQGAAT</sequence>